<evidence type="ECO:0000313" key="1">
    <source>
        <dbReference type="EMBL" id="CCA25514.1"/>
    </source>
</evidence>
<sequence length="77" mass="9134">MPLDLKIVPVWVGNRQRTYKRCFLQLDTCMYDGGDSKTRIFTLIPLIASPFGRAHRPYRCRSFWWMKDTYPFSLASI</sequence>
<proteinExistence type="predicted"/>
<organism evidence="1">
    <name type="scientific">Albugo laibachii Nc14</name>
    <dbReference type="NCBI Taxonomy" id="890382"/>
    <lineage>
        <taxon>Eukaryota</taxon>
        <taxon>Sar</taxon>
        <taxon>Stramenopiles</taxon>
        <taxon>Oomycota</taxon>
        <taxon>Peronosporomycetes</taxon>
        <taxon>Albuginales</taxon>
        <taxon>Albuginaceae</taxon>
        <taxon>Albugo</taxon>
    </lineage>
</organism>
<protein>
    <submittedName>
        <fullName evidence="1">AlNc14C303G10406 protein</fullName>
    </submittedName>
</protein>
<dbReference type="AlphaFoldDB" id="F0WVR8"/>
<reference evidence="1" key="1">
    <citation type="journal article" date="2011" name="PLoS Biol.">
        <title>Gene gain and loss during evolution of obligate parasitism in the white rust pathogen of Arabidopsis thaliana.</title>
        <authorList>
            <person name="Kemen E."/>
            <person name="Gardiner A."/>
            <person name="Schultz-Larsen T."/>
            <person name="Kemen A.C."/>
            <person name="Balmuth A.L."/>
            <person name="Robert-Seilaniantz A."/>
            <person name="Bailey K."/>
            <person name="Holub E."/>
            <person name="Studholme D.J."/>
            <person name="Maclean D."/>
            <person name="Jones J.D."/>
        </authorList>
    </citation>
    <scope>NUCLEOTIDE SEQUENCE</scope>
</reference>
<accession>F0WVR8</accession>
<gene>
    <name evidence="1" type="primary">AlNc14C303G10406</name>
    <name evidence="1" type="ORF">ALNC14_116580</name>
</gene>
<reference evidence="1" key="2">
    <citation type="submission" date="2011-02" db="EMBL/GenBank/DDBJ databases">
        <authorList>
            <person name="MacLean D."/>
        </authorList>
    </citation>
    <scope>NUCLEOTIDE SEQUENCE</scope>
</reference>
<dbReference type="HOGENOM" id="CLU_2643180_0_0_1"/>
<dbReference type="EMBL" id="FR824348">
    <property type="protein sequence ID" value="CCA25514.1"/>
    <property type="molecule type" value="Genomic_DNA"/>
</dbReference>
<name>F0WVR8_9STRA</name>